<feature type="non-terminal residue" evidence="1">
    <location>
        <position position="1"/>
    </location>
</feature>
<gene>
    <name evidence="1" type="ORF">DI533_10295</name>
</gene>
<evidence type="ECO:0000313" key="2">
    <source>
        <dbReference type="Proteomes" id="UP000248975"/>
    </source>
</evidence>
<comment type="caution">
    <text evidence="1">The sequence shown here is derived from an EMBL/GenBank/DDBJ whole genome shotgun (WGS) entry which is preliminary data.</text>
</comment>
<accession>A0A2W5S3L0</accession>
<dbReference type="Proteomes" id="UP000248975">
    <property type="component" value="Unassembled WGS sequence"/>
</dbReference>
<protein>
    <submittedName>
        <fullName evidence="1">Uncharacterized protein</fullName>
    </submittedName>
</protein>
<proteinExistence type="predicted"/>
<reference evidence="1 2" key="1">
    <citation type="submission" date="2017-08" db="EMBL/GenBank/DDBJ databases">
        <title>Infants hospitalized years apart are colonized by the same room-sourced microbial strains.</title>
        <authorList>
            <person name="Brooks B."/>
            <person name="Olm M.R."/>
            <person name="Firek B.A."/>
            <person name="Baker R."/>
            <person name="Thomas B.C."/>
            <person name="Morowitz M.J."/>
            <person name="Banfield J.F."/>
        </authorList>
    </citation>
    <scope>NUCLEOTIDE SEQUENCE [LARGE SCALE GENOMIC DNA]</scope>
    <source>
        <strain evidence="1">S2_003_000_R2_11</strain>
    </source>
</reference>
<evidence type="ECO:0000313" key="1">
    <source>
        <dbReference type="EMBL" id="PZQ97568.1"/>
    </source>
</evidence>
<sequence>AGTPEMRLLAVFLASVAIYAVQWKGFSNHAMPIFSIAALGFILTLLDGPQHRARPMLAICGLTLLLLPTPLSGFYRNDVPKTIGVDSLSLPTQPAILVVSTNVPASMSLTLDLEGTWVSRYPSLWLLPGARKGLREADCVAEPATCATFEAILKRMRGDTIDDMTSGRPDLLVFDKPSAYGQKSTLNYQDFLGEDARFEGLMADYRHVRETKQFSVWTRIQQ</sequence>
<organism evidence="1 2">
    <name type="scientific">Cereibacter sphaeroides</name>
    <name type="common">Rhodobacter sphaeroides</name>
    <dbReference type="NCBI Taxonomy" id="1063"/>
    <lineage>
        <taxon>Bacteria</taxon>
        <taxon>Pseudomonadati</taxon>
        <taxon>Pseudomonadota</taxon>
        <taxon>Alphaproteobacteria</taxon>
        <taxon>Rhodobacterales</taxon>
        <taxon>Paracoccaceae</taxon>
        <taxon>Cereibacter</taxon>
    </lineage>
</organism>
<name>A0A2W5S3L0_CERSP</name>
<dbReference type="AlphaFoldDB" id="A0A2W5S3L0"/>
<dbReference type="EMBL" id="QFQS01000002">
    <property type="protein sequence ID" value="PZQ97568.1"/>
    <property type="molecule type" value="Genomic_DNA"/>
</dbReference>